<proteinExistence type="predicted"/>
<dbReference type="Proteomes" id="UP001196413">
    <property type="component" value="Unassembled WGS sequence"/>
</dbReference>
<reference evidence="2" key="1">
    <citation type="submission" date="2021-06" db="EMBL/GenBank/DDBJ databases">
        <title>Parelaphostrongylus tenuis whole genome reference sequence.</title>
        <authorList>
            <person name="Garwood T.J."/>
            <person name="Larsen P.A."/>
            <person name="Fountain-Jones N.M."/>
            <person name="Garbe J.R."/>
            <person name="Macchietto M.G."/>
            <person name="Kania S.A."/>
            <person name="Gerhold R.W."/>
            <person name="Richards J.E."/>
            <person name="Wolf T.M."/>
        </authorList>
    </citation>
    <scope>NUCLEOTIDE SEQUENCE</scope>
    <source>
        <strain evidence="2">MNPRO001-30</strain>
        <tissue evidence="2">Meninges</tissue>
    </source>
</reference>
<evidence type="ECO:0000256" key="1">
    <source>
        <dbReference type="SAM" id="MobiDB-lite"/>
    </source>
</evidence>
<feature type="compositionally biased region" description="Polar residues" evidence="1">
    <location>
        <begin position="1"/>
        <end position="15"/>
    </location>
</feature>
<comment type="caution">
    <text evidence="2">The sequence shown here is derived from an EMBL/GenBank/DDBJ whole genome shotgun (WGS) entry which is preliminary data.</text>
</comment>
<organism evidence="2 3">
    <name type="scientific">Parelaphostrongylus tenuis</name>
    <name type="common">Meningeal worm</name>
    <dbReference type="NCBI Taxonomy" id="148309"/>
    <lineage>
        <taxon>Eukaryota</taxon>
        <taxon>Metazoa</taxon>
        <taxon>Ecdysozoa</taxon>
        <taxon>Nematoda</taxon>
        <taxon>Chromadorea</taxon>
        <taxon>Rhabditida</taxon>
        <taxon>Rhabditina</taxon>
        <taxon>Rhabditomorpha</taxon>
        <taxon>Strongyloidea</taxon>
        <taxon>Metastrongylidae</taxon>
        <taxon>Parelaphostrongylus</taxon>
    </lineage>
</organism>
<accession>A0AAD5WIQ4</accession>
<dbReference type="AlphaFoldDB" id="A0AAD5WIQ4"/>
<dbReference type="EMBL" id="JAHQIW010006976">
    <property type="protein sequence ID" value="KAJ1371406.1"/>
    <property type="molecule type" value="Genomic_DNA"/>
</dbReference>
<protein>
    <submittedName>
        <fullName evidence="2">Uncharacterized protein</fullName>
    </submittedName>
</protein>
<sequence>MNPTMEQERTPQTSFKNDKNSNNQLNNHQDRRLQPLAGQILDNFLPGRLRAAVFFTGSGIIADIDALKHLIASDRVFDLLAQCALPARVVWTIAMEILDYAHGDVGAAHGRGNIIADYSFAVTE</sequence>
<gene>
    <name evidence="2" type="ORF">KIN20_033357</name>
</gene>
<keyword evidence="3" id="KW-1185">Reference proteome</keyword>
<evidence type="ECO:0000313" key="2">
    <source>
        <dbReference type="EMBL" id="KAJ1371406.1"/>
    </source>
</evidence>
<evidence type="ECO:0000313" key="3">
    <source>
        <dbReference type="Proteomes" id="UP001196413"/>
    </source>
</evidence>
<feature type="region of interest" description="Disordered" evidence="1">
    <location>
        <begin position="1"/>
        <end position="32"/>
    </location>
</feature>
<name>A0AAD5WIQ4_PARTN</name>